<proteinExistence type="predicted"/>
<dbReference type="PANTHER" id="PTHR21726">
    <property type="entry name" value="PHOSPHATIDYLINOSITOL N-ACETYLGLUCOSAMINYLTRANSFERASE SUBUNIT P DOWN SYNDROME CRITICAL REGION PROTEIN 5 -RELATED"/>
    <property type="match status" value="1"/>
</dbReference>
<feature type="compositionally biased region" description="Low complexity" evidence="1">
    <location>
        <begin position="206"/>
        <end position="224"/>
    </location>
</feature>
<name>A0A5J5AM59_9ASTE</name>
<accession>A0A5J5AM59</accession>
<keyword evidence="5" id="KW-1185">Reference proteome</keyword>
<dbReference type="EMBL" id="CM018043">
    <property type="protein sequence ID" value="KAA8530587.1"/>
    <property type="molecule type" value="Genomic_DNA"/>
</dbReference>
<reference evidence="4 5" key="1">
    <citation type="submission" date="2019-09" db="EMBL/GenBank/DDBJ databases">
        <title>A chromosome-level genome assembly of the Chinese tupelo Nyssa sinensis.</title>
        <authorList>
            <person name="Yang X."/>
            <person name="Kang M."/>
            <person name="Yang Y."/>
            <person name="Xiong H."/>
            <person name="Wang M."/>
            <person name="Zhang Z."/>
            <person name="Wang Z."/>
            <person name="Wu H."/>
            <person name="Ma T."/>
            <person name="Liu J."/>
            <person name="Xi Z."/>
        </authorList>
    </citation>
    <scope>NUCLEOTIDE SEQUENCE [LARGE SCALE GENOMIC DNA]</scope>
    <source>
        <strain evidence="4">J267</strain>
        <tissue evidence="4">Leaf</tissue>
    </source>
</reference>
<gene>
    <name evidence="4" type="ORF">F0562_005296</name>
</gene>
<organism evidence="4 5">
    <name type="scientific">Nyssa sinensis</name>
    <dbReference type="NCBI Taxonomy" id="561372"/>
    <lineage>
        <taxon>Eukaryota</taxon>
        <taxon>Viridiplantae</taxon>
        <taxon>Streptophyta</taxon>
        <taxon>Embryophyta</taxon>
        <taxon>Tracheophyta</taxon>
        <taxon>Spermatophyta</taxon>
        <taxon>Magnoliopsida</taxon>
        <taxon>eudicotyledons</taxon>
        <taxon>Gunneridae</taxon>
        <taxon>Pentapetalae</taxon>
        <taxon>asterids</taxon>
        <taxon>Cornales</taxon>
        <taxon>Nyssaceae</taxon>
        <taxon>Nyssa</taxon>
    </lineage>
</organism>
<feature type="region of interest" description="Disordered" evidence="1">
    <location>
        <begin position="97"/>
        <end position="116"/>
    </location>
</feature>
<evidence type="ECO:0000259" key="2">
    <source>
        <dbReference type="Pfam" id="PF14309"/>
    </source>
</evidence>
<feature type="region of interest" description="Disordered" evidence="1">
    <location>
        <begin position="12"/>
        <end position="44"/>
    </location>
</feature>
<dbReference type="InterPro" id="IPR032795">
    <property type="entry name" value="DUF3741-assoc"/>
</dbReference>
<feature type="domain" description="DUF4378" evidence="2">
    <location>
        <begin position="712"/>
        <end position="849"/>
    </location>
</feature>
<feature type="region of interest" description="Disordered" evidence="1">
    <location>
        <begin position="347"/>
        <end position="399"/>
    </location>
</feature>
<sequence>MQAPSLVARLMGLESMPTARQDKPKKASFSEFGSNRGEKFVSNHSGFSKEELNLEKGIAKHELRPQKLQKIGLFERRPVTRFGAEALHIKSVLSRSRKHHPKLASPVKSPRMLSGRHTSRLIDAASRILEPGLQARNRAKCALTYSDTMSHAPKDDIMMEGTEAMLLDLSQNPNYSSAAKSMKSSCKNCGNLLDFVDSRPNVEEQPSIFSPPFSNNVNPSPYVSERSKPRPPLSSSQQEHERVLQNSKEHSAFLASRNNRRTRAEPIRNRKPLNQGDQVQCQLMSQQCKFQWDTPSSIGFKHKTQRRVPPRSKLGNLHTNRVSSAANAVNETKNFVALNRSLTGRTRSRIPAKAENCKSDAERNSCNKQDDSLSPVRKRRSTFVHRQGESSGFVSSTSGKQRNYRCDAMTGKGMRLNAHSINHTCIESSSSHLGGSNRTGGKRENDVISFTFSSPVKHKTGIPTEMEEKSIDQNDVTCNSTQQKKSVLGDSGANTSFQKPFPLRGDALGALIEQKLKELTSQEEDELATEGTPSKKTTAMILQELISALTAESPVPQDDVAIGSTPKNVPCYGGHKLNTNMTFQAKSKIAGALGDHLSPGSVLDASFSNDSCISSSMDDNSGHRLHPDSMDCSYDEPHPLAPGTDLLDSATSLSKAGSRSEFVTDLLNHISEVLYSINLADARLKGSKLVHAKEVIMNAELVFGYAAVSDGMGDFSVSCLLLNELETLASVIWTNCGCFLGFEDTKEGDQIRGFLLDCVIEYLESRYGQYAKCGFKAWTRLPSCMNTDMLIHEVVEEVRRWADLAGLIPDELIEREMSYSLGKWTDFEIEAFEIGTAIDWDILQLLVDEIVIDLSDGRLDSSAC</sequence>
<evidence type="ECO:0000256" key="1">
    <source>
        <dbReference type="SAM" id="MobiDB-lite"/>
    </source>
</evidence>
<dbReference type="Pfam" id="PF14383">
    <property type="entry name" value="VARLMGL"/>
    <property type="match status" value="1"/>
</dbReference>
<dbReference type="Pfam" id="PF14309">
    <property type="entry name" value="DUF4378"/>
    <property type="match status" value="1"/>
</dbReference>
<evidence type="ECO:0000313" key="4">
    <source>
        <dbReference type="EMBL" id="KAA8530587.1"/>
    </source>
</evidence>
<dbReference type="AlphaFoldDB" id="A0A5J5AM59"/>
<dbReference type="OrthoDB" id="1928505at2759"/>
<dbReference type="PANTHER" id="PTHR21726:SF61">
    <property type="entry name" value="DNAA INITIATOR-ASSOCIATING PROTEIN"/>
    <property type="match status" value="1"/>
</dbReference>
<evidence type="ECO:0008006" key="6">
    <source>
        <dbReference type="Google" id="ProtNLM"/>
    </source>
</evidence>
<protein>
    <recommendedName>
        <fullName evidence="6">DUF4378 domain-containing protein</fullName>
    </recommendedName>
</protein>
<feature type="region of interest" description="Disordered" evidence="1">
    <location>
        <begin position="203"/>
        <end position="274"/>
    </location>
</feature>
<feature type="compositionally biased region" description="Basic and acidic residues" evidence="1">
    <location>
        <begin position="238"/>
        <end position="251"/>
    </location>
</feature>
<dbReference type="InterPro" id="IPR025486">
    <property type="entry name" value="DUF4378"/>
</dbReference>
<feature type="compositionally biased region" description="Polar residues" evidence="1">
    <location>
        <begin position="389"/>
        <end position="399"/>
    </location>
</feature>
<dbReference type="Proteomes" id="UP000325577">
    <property type="component" value="Linkage Group LG2"/>
</dbReference>
<evidence type="ECO:0000259" key="3">
    <source>
        <dbReference type="Pfam" id="PF14383"/>
    </source>
</evidence>
<feature type="domain" description="DUF3741" evidence="3">
    <location>
        <begin position="1"/>
        <end position="19"/>
    </location>
</feature>
<feature type="compositionally biased region" description="Basic and acidic residues" evidence="1">
    <location>
        <begin position="355"/>
        <end position="371"/>
    </location>
</feature>
<evidence type="ECO:0000313" key="5">
    <source>
        <dbReference type="Proteomes" id="UP000325577"/>
    </source>
</evidence>